<evidence type="ECO:0000313" key="1">
    <source>
        <dbReference type="EMBL" id="CEK60225.1"/>
    </source>
</evidence>
<name>A0A0B6YXI6_9EUPU</name>
<sequence>CQPVEFNPHSQMASHPQSNMLRTRWAGDVRIIKMWAYYVAKHSKSHHEDLLSEKYRNKKNIC</sequence>
<feature type="non-terminal residue" evidence="1">
    <location>
        <position position="1"/>
    </location>
</feature>
<organism evidence="1">
    <name type="scientific">Arion vulgaris</name>
    <dbReference type="NCBI Taxonomy" id="1028688"/>
    <lineage>
        <taxon>Eukaryota</taxon>
        <taxon>Metazoa</taxon>
        <taxon>Spiralia</taxon>
        <taxon>Lophotrochozoa</taxon>
        <taxon>Mollusca</taxon>
        <taxon>Gastropoda</taxon>
        <taxon>Heterobranchia</taxon>
        <taxon>Euthyneura</taxon>
        <taxon>Panpulmonata</taxon>
        <taxon>Eupulmonata</taxon>
        <taxon>Stylommatophora</taxon>
        <taxon>Helicina</taxon>
        <taxon>Arionoidea</taxon>
        <taxon>Arionidae</taxon>
        <taxon>Arion</taxon>
    </lineage>
</organism>
<proteinExistence type="predicted"/>
<protein>
    <submittedName>
        <fullName evidence="1">Uncharacterized protein</fullName>
    </submittedName>
</protein>
<dbReference type="AlphaFoldDB" id="A0A0B6YXI6"/>
<reference evidence="1" key="1">
    <citation type="submission" date="2014-12" db="EMBL/GenBank/DDBJ databases">
        <title>Insight into the proteome of Arion vulgaris.</title>
        <authorList>
            <person name="Aradska J."/>
            <person name="Bulat T."/>
            <person name="Smidak R."/>
            <person name="Sarate P."/>
            <person name="Gangsoo J."/>
            <person name="Sialana F."/>
            <person name="Bilban M."/>
            <person name="Lubec G."/>
        </authorList>
    </citation>
    <scope>NUCLEOTIDE SEQUENCE</scope>
    <source>
        <tissue evidence="1">Skin</tissue>
    </source>
</reference>
<dbReference type="EMBL" id="HACG01013360">
    <property type="protein sequence ID" value="CEK60225.1"/>
    <property type="molecule type" value="Transcribed_RNA"/>
</dbReference>
<accession>A0A0B6YXI6</accession>
<gene>
    <name evidence="1" type="primary">ORF38788</name>
</gene>